<dbReference type="Pfam" id="PF01042">
    <property type="entry name" value="Ribonuc_L-PSP"/>
    <property type="match status" value="1"/>
</dbReference>
<dbReference type="Proteomes" id="UP000016900">
    <property type="component" value="Chromosome"/>
</dbReference>
<dbReference type="InterPro" id="IPR035959">
    <property type="entry name" value="RutC-like_sf"/>
</dbReference>
<dbReference type="RefSeq" id="WP_022564371.1">
    <property type="nucleotide sequence ID" value="NZ_CP010907.1"/>
</dbReference>
<sequence>MYREIITAEAPPAIGPYVQGVDLGFFVFTSGQIPIDPKTGTVPDTISRQTRQSLENVKAIVKSAGLEVKNIVKTTVFVKNLKHFEIINAIYETFFIEHNANFPVRSCIEVARLPKDVQIEIEAFAIRY</sequence>
<dbReference type="eggNOG" id="COG0251">
    <property type="taxonomic scope" value="Bacteria"/>
</dbReference>
<proteinExistence type="inferred from homology"/>
<evidence type="ECO:0000313" key="3">
    <source>
        <dbReference type="Proteomes" id="UP000016900"/>
    </source>
</evidence>
<dbReference type="InterPro" id="IPR019897">
    <property type="entry name" value="RidA_CS"/>
</dbReference>
<dbReference type="PATRIC" id="fig|1235990.3.peg.377"/>
<evidence type="ECO:0000313" key="2">
    <source>
        <dbReference type="EMBL" id="BAO00352.1"/>
    </source>
</evidence>
<dbReference type="GO" id="GO:0019239">
    <property type="term" value="F:deaminase activity"/>
    <property type="evidence" value="ECO:0007669"/>
    <property type="project" value="TreeGrafter"/>
</dbReference>
<dbReference type="KEGG" id="hhs:HHS_03820"/>
<dbReference type="PANTHER" id="PTHR11803:SF39">
    <property type="entry name" value="2-IMINOBUTANOATE_2-IMINOPROPANOATE DEAMINASE"/>
    <property type="match status" value="1"/>
</dbReference>
<dbReference type="PROSITE" id="PS01094">
    <property type="entry name" value="UPF0076"/>
    <property type="match status" value="1"/>
</dbReference>
<dbReference type="SUPFAM" id="SSF55298">
    <property type="entry name" value="YjgF-like"/>
    <property type="match status" value="1"/>
</dbReference>
<protein>
    <submittedName>
        <fullName evidence="2">Uncharacterized protein</fullName>
    </submittedName>
</protein>
<gene>
    <name evidence="2" type="ORF">HHS_03820</name>
</gene>
<organism evidence="2 3">
    <name type="scientific">Candidatus Pantoea carbekii</name>
    <dbReference type="NCBI Taxonomy" id="1235990"/>
    <lineage>
        <taxon>Bacteria</taxon>
        <taxon>Pseudomonadati</taxon>
        <taxon>Pseudomonadota</taxon>
        <taxon>Gammaproteobacteria</taxon>
        <taxon>Enterobacterales</taxon>
        <taxon>Erwiniaceae</taxon>
        <taxon>Pantoea</taxon>
    </lineage>
</organism>
<dbReference type="EMBL" id="AP012554">
    <property type="protein sequence ID" value="BAO00352.1"/>
    <property type="molecule type" value="Genomic_DNA"/>
</dbReference>
<dbReference type="Gene3D" id="3.30.1330.40">
    <property type="entry name" value="RutC-like"/>
    <property type="match status" value="1"/>
</dbReference>
<comment type="similarity">
    <text evidence="1">Belongs to the RutC family.</text>
</comment>
<dbReference type="GO" id="GO:0005829">
    <property type="term" value="C:cytosol"/>
    <property type="evidence" value="ECO:0007669"/>
    <property type="project" value="TreeGrafter"/>
</dbReference>
<dbReference type="PANTHER" id="PTHR11803">
    <property type="entry name" value="2-IMINOBUTANOATE/2-IMINOPROPANOATE DEAMINASE RIDA"/>
    <property type="match status" value="1"/>
</dbReference>
<dbReference type="InterPro" id="IPR006175">
    <property type="entry name" value="YjgF/YER057c/UK114"/>
</dbReference>
<dbReference type="AlphaFoldDB" id="U3U7H4"/>
<keyword evidence="3" id="KW-1185">Reference proteome</keyword>
<dbReference type="NCBIfam" id="TIGR00004">
    <property type="entry name" value="Rid family detoxifying hydrolase"/>
    <property type="match status" value="1"/>
</dbReference>
<dbReference type="OrthoDB" id="9803101at2"/>
<dbReference type="InterPro" id="IPR006056">
    <property type="entry name" value="RidA"/>
</dbReference>
<reference evidence="2 3" key="1">
    <citation type="submission" date="2012-10" db="EMBL/GenBank/DDBJ databases">
        <title>Genome sequence of the symbiont of the pentatomidae stink bug Halyomorpha halys.</title>
        <authorList>
            <person name="Kobayashi H."/>
            <person name="Fujii-Muramatsu R."/>
            <person name="Takeishi K."/>
            <person name="Noda H."/>
        </authorList>
    </citation>
    <scope>NUCLEOTIDE SEQUENCE [LARGE SCALE GENOMIC DNA]</scope>
</reference>
<accession>U3U7H4</accession>
<dbReference type="STRING" id="1235990.BMSBPS_0010"/>
<dbReference type="FunFam" id="3.30.1330.40:FF:000001">
    <property type="entry name" value="L-PSP family endoribonuclease"/>
    <property type="match status" value="1"/>
</dbReference>
<dbReference type="CDD" id="cd00448">
    <property type="entry name" value="YjgF_YER057c_UK114_family"/>
    <property type="match status" value="1"/>
</dbReference>
<name>U3U7H4_9GAMM</name>
<evidence type="ECO:0000256" key="1">
    <source>
        <dbReference type="ARBA" id="ARBA00010552"/>
    </source>
</evidence>
<dbReference type="KEGG" id="pck:BMSBPS_0010"/>